<proteinExistence type="predicted"/>
<organism evidence="2 3">
    <name type="scientific">Thalictrum thalictroides</name>
    <name type="common">Rue-anemone</name>
    <name type="synonym">Anemone thalictroides</name>
    <dbReference type="NCBI Taxonomy" id="46969"/>
    <lineage>
        <taxon>Eukaryota</taxon>
        <taxon>Viridiplantae</taxon>
        <taxon>Streptophyta</taxon>
        <taxon>Embryophyta</taxon>
        <taxon>Tracheophyta</taxon>
        <taxon>Spermatophyta</taxon>
        <taxon>Magnoliopsida</taxon>
        <taxon>Ranunculales</taxon>
        <taxon>Ranunculaceae</taxon>
        <taxon>Thalictroideae</taxon>
        <taxon>Thalictrum</taxon>
    </lineage>
</organism>
<protein>
    <submittedName>
        <fullName evidence="2">Uncharacterized protein</fullName>
    </submittedName>
</protein>
<feature type="region of interest" description="Disordered" evidence="1">
    <location>
        <begin position="238"/>
        <end position="342"/>
    </location>
</feature>
<gene>
    <name evidence="2" type="ORF">FRX31_033767</name>
</gene>
<feature type="region of interest" description="Disordered" evidence="1">
    <location>
        <begin position="1"/>
        <end position="51"/>
    </location>
</feature>
<feature type="compositionally biased region" description="Basic and acidic residues" evidence="1">
    <location>
        <begin position="291"/>
        <end position="309"/>
    </location>
</feature>
<comment type="caution">
    <text evidence="2">The sequence shown here is derived from an EMBL/GenBank/DDBJ whole genome shotgun (WGS) entry which is preliminary data.</text>
</comment>
<dbReference type="AlphaFoldDB" id="A0A7J6UVM9"/>
<name>A0A7J6UVM9_THATH</name>
<sequence>MRFTNKLKVDDGATGKDVTPVKTRWRNSDKEGRSNHAQLRRPEPQSSDENANQAMTVTHDPTIEENRAILAVTETPHSPNDPSPLILNSSFLLSSPQAQAQNHDTPLSSIFSHNLLSPNPISLSMDNLCNGDTHFNYNNNDLPASEPLLIQSTLSSVPHISFSTVESLSIHPNQSALSHNTISENSSFQHLSSAPFNSSFQHLSSAPFNSSCLTLLQPSFNTTVFTFNASASLTPPPLLTPKSKSNPKIFQTPKPKVGDKRQASAPPFSTNTMSSKRRFVAPSTSKISGEPFKDLEAEMWQNRENESGKNESTILSSDNSSATGFSEKGFAVAGPIKPPPPQ</sequence>
<evidence type="ECO:0000313" key="3">
    <source>
        <dbReference type="Proteomes" id="UP000554482"/>
    </source>
</evidence>
<evidence type="ECO:0000256" key="1">
    <source>
        <dbReference type="SAM" id="MobiDB-lite"/>
    </source>
</evidence>
<dbReference type="Proteomes" id="UP000554482">
    <property type="component" value="Unassembled WGS sequence"/>
</dbReference>
<dbReference type="EMBL" id="JABWDY010042446">
    <property type="protein sequence ID" value="KAF5176646.1"/>
    <property type="molecule type" value="Genomic_DNA"/>
</dbReference>
<evidence type="ECO:0000313" key="2">
    <source>
        <dbReference type="EMBL" id="KAF5176646.1"/>
    </source>
</evidence>
<feature type="compositionally biased region" description="Polar residues" evidence="1">
    <location>
        <begin position="310"/>
        <end position="324"/>
    </location>
</feature>
<keyword evidence="3" id="KW-1185">Reference proteome</keyword>
<reference evidence="2 3" key="1">
    <citation type="submission" date="2020-06" db="EMBL/GenBank/DDBJ databases">
        <title>Transcriptomic and genomic resources for Thalictrum thalictroides and T. hernandezii: Facilitating candidate gene discovery in an emerging model plant lineage.</title>
        <authorList>
            <person name="Arias T."/>
            <person name="Riano-Pachon D.M."/>
            <person name="Di Stilio V.S."/>
        </authorList>
    </citation>
    <scope>NUCLEOTIDE SEQUENCE [LARGE SCALE GENOMIC DNA]</scope>
    <source>
        <strain evidence="3">cv. WT478/WT964</strain>
        <tissue evidence="2">Leaves</tissue>
    </source>
</reference>
<accession>A0A7J6UVM9</accession>